<proteinExistence type="predicted"/>
<sequence length="189" mass="21175">MMFIIRPLPYLLLFVFSTVLCVPTWDGWNRQQTISSLVPGSSFIEALGPARDTQMYKGHLSTAIPGTPGNLTLIQNTQPPMYFINQNWLWQINNETSIFRVNVVNTTGVAEMPLQLKLGTKAEGIKTGSWRWRGTMLYYDQPSGDSQGLFYSCPAGDDTGIFMFLKNAASPAGCSVLTLHTFTRRNGWR</sequence>
<gene>
    <name evidence="2" type="ORF">BDN71DRAFT_1592524</name>
</gene>
<evidence type="ECO:0000313" key="2">
    <source>
        <dbReference type="EMBL" id="KAF9491021.1"/>
    </source>
</evidence>
<reference evidence="2" key="1">
    <citation type="submission" date="2020-11" db="EMBL/GenBank/DDBJ databases">
        <authorList>
            <consortium name="DOE Joint Genome Institute"/>
            <person name="Ahrendt S."/>
            <person name="Riley R."/>
            <person name="Andreopoulos W."/>
            <person name="Labutti K."/>
            <person name="Pangilinan J."/>
            <person name="Ruiz-Duenas F.J."/>
            <person name="Barrasa J.M."/>
            <person name="Sanchez-Garcia M."/>
            <person name="Camarero S."/>
            <person name="Miyauchi S."/>
            <person name="Serrano A."/>
            <person name="Linde D."/>
            <person name="Babiker R."/>
            <person name="Drula E."/>
            <person name="Ayuso-Fernandez I."/>
            <person name="Pacheco R."/>
            <person name="Padilla G."/>
            <person name="Ferreira P."/>
            <person name="Barriuso J."/>
            <person name="Kellner H."/>
            <person name="Castanera R."/>
            <person name="Alfaro M."/>
            <person name="Ramirez L."/>
            <person name="Pisabarro A.G."/>
            <person name="Kuo A."/>
            <person name="Tritt A."/>
            <person name="Lipzen A."/>
            <person name="He G."/>
            <person name="Yan M."/>
            <person name="Ng V."/>
            <person name="Cullen D."/>
            <person name="Martin F."/>
            <person name="Rosso M.-N."/>
            <person name="Henrissat B."/>
            <person name="Hibbett D."/>
            <person name="Martinez A.T."/>
            <person name="Grigoriev I.V."/>
        </authorList>
    </citation>
    <scope>NUCLEOTIDE SEQUENCE</scope>
    <source>
        <strain evidence="2">ATCC 90797</strain>
    </source>
</reference>
<feature type="signal peptide" evidence="1">
    <location>
        <begin position="1"/>
        <end position="21"/>
    </location>
</feature>
<dbReference type="AlphaFoldDB" id="A0A9P5ZNZ1"/>
<feature type="chain" id="PRO_5040310451" evidence="1">
    <location>
        <begin position="22"/>
        <end position="189"/>
    </location>
</feature>
<comment type="caution">
    <text evidence="2">The sequence shown here is derived from an EMBL/GenBank/DDBJ whole genome shotgun (WGS) entry which is preliminary data.</text>
</comment>
<dbReference type="EMBL" id="MU154628">
    <property type="protein sequence ID" value="KAF9491021.1"/>
    <property type="molecule type" value="Genomic_DNA"/>
</dbReference>
<evidence type="ECO:0000313" key="3">
    <source>
        <dbReference type="Proteomes" id="UP000807025"/>
    </source>
</evidence>
<dbReference type="OrthoDB" id="3229881at2759"/>
<name>A0A9P5ZNZ1_PLEER</name>
<accession>A0A9P5ZNZ1</accession>
<keyword evidence="1" id="KW-0732">Signal</keyword>
<organism evidence="2 3">
    <name type="scientific">Pleurotus eryngii</name>
    <name type="common">Boletus of the steppes</name>
    <dbReference type="NCBI Taxonomy" id="5323"/>
    <lineage>
        <taxon>Eukaryota</taxon>
        <taxon>Fungi</taxon>
        <taxon>Dikarya</taxon>
        <taxon>Basidiomycota</taxon>
        <taxon>Agaricomycotina</taxon>
        <taxon>Agaricomycetes</taxon>
        <taxon>Agaricomycetidae</taxon>
        <taxon>Agaricales</taxon>
        <taxon>Pleurotineae</taxon>
        <taxon>Pleurotaceae</taxon>
        <taxon>Pleurotus</taxon>
    </lineage>
</organism>
<evidence type="ECO:0000256" key="1">
    <source>
        <dbReference type="SAM" id="SignalP"/>
    </source>
</evidence>
<protein>
    <submittedName>
        <fullName evidence="2">Uncharacterized protein</fullName>
    </submittedName>
</protein>
<dbReference type="Proteomes" id="UP000807025">
    <property type="component" value="Unassembled WGS sequence"/>
</dbReference>
<keyword evidence="3" id="KW-1185">Reference proteome</keyword>